<sequence>MVEYNLHSEFSPPIEWAYASSLTEHRNDVSRASEIVRMRSPAGTHLTQALTTGRFTCSDIEDHPICVGHRCRMAAGDVVASFRL</sequence>
<dbReference type="AlphaFoldDB" id="A0A543J5X4"/>
<name>A0A543J5X4_9PSEU</name>
<proteinExistence type="predicted"/>
<evidence type="ECO:0000313" key="1">
    <source>
        <dbReference type="EMBL" id="TQM78182.1"/>
    </source>
</evidence>
<dbReference type="Proteomes" id="UP000316628">
    <property type="component" value="Unassembled WGS sequence"/>
</dbReference>
<keyword evidence="2" id="KW-1185">Reference proteome</keyword>
<comment type="caution">
    <text evidence="1">The sequence shown here is derived from an EMBL/GenBank/DDBJ whole genome shotgun (WGS) entry which is preliminary data.</text>
</comment>
<protein>
    <submittedName>
        <fullName evidence="1">Uncharacterized protein</fullName>
    </submittedName>
</protein>
<reference evidence="1 2" key="1">
    <citation type="submission" date="2019-06" db="EMBL/GenBank/DDBJ databases">
        <title>Sequencing the genomes of 1000 actinobacteria strains.</title>
        <authorList>
            <person name="Klenk H.-P."/>
        </authorList>
    </citation>
    <scope>NUCLEOTIDE SEQUENCE [LARGE SCALE GENOMIC DNA]</scope>
    <source>
        <strain evidence="1 2">DSM 45456</strain>
    </source>
</reference>
<gene>
    <name evidence="1" type="ORF">FHX81_0438</name>
</gene>
<dbReference type="EMBL" id="VFPP01000001">
    <property type="protein sequence ID" value="TQM78182.1"/>
    <property type="molecule type" value="Genomic_DNA"/>
</dbReference>
<accession>A0A543J5X4</accession>
<evidence type="ECO:0000313" key="2">
    <source>
        <dbReference type="Proteomes" id="UP000316628"/>
    </source>
</evidence>
<organism evidence="1 2">
    <name type="scientific">Saccharothrix saharensis</name>
    <dbReference type="NCBI Taxonomy" id="571190"/>
    <lineage>
        <taxon>Bacteria</taxon>
        <taxon>Bacillati</taxon>
        <taxon>Actinomycetota</taxon>
        <taxon>Actinomycetes</taxon>
        <taxon>Pseudonocardiales</taxon>
        <taxon>Pseudonocardiaceae</taxon>
        <taxon>Saccharothrix</taxon>
    </lineage>
</organism>